<dbReference type="Proteomes" id="UP000298061">
    <property type="component" value="Unassembled WGS sequence"/>
</dbReference>
<dbReference type="PROSITE" id="PS50076">
    <property type="entry name" value="DNAJ_2"/>
    <property type="match status" value="1"/>
</dbReference>
<dbReference type="SMART" id="SM00271">
    <property type="entry name" value="DnaJ"/>
    <property type="match status" value="1"/>
</dbReference>
<name>A0A4Y9ZJL7_9AGAM</name>
<feature type="compositionally biased region" description="Low complexity" evidence="1">
    <location>
        <begin position="257"/>
        <end position="266"/>
    </location>
</feature>
<protein>
    <recommendedName>
        <fullName evidence="2">J domain-containing protein</fullName>
    </recommendedName>
</protein>
<feature type="domain" description="J" evidence="2">
    <location>
        <begin position="20"/>
        <end position="86"/>
    </location>
</feature>
<dbReference type="OrthoDB" id="5894at2759"/>
<sequence length="280" mass="32317">MGARESRTQQDGEAGDDGEDYYALLEVEESATADEIKRAFRRLALIHHPDKNQDDPEGATQRFAALQQAYEILSDEQERAWYDSHRASLVPEPDAQTVFEDIKRGSTPARAKDRGLTVKHLAPFFNPSIWTGFDDGENSFFTIYRNLFARIAHDEKLYTDTDFPTFGYSTWTWAAPSKAQQMEAARTFYNYWLNFSTHKEFGWVDMWNASDAPDRRVRRLMERDNKKARDEARKEYNETVRSLVLFIRKRDPRYKAHQAQQAQKNATIIASSSKPPSGSA</sequence>
<dbReference type="SUPFAM" id="SSF46565">
    <property type="entry name" value="Chaperone J-domain"/>
    <property type="match status" value="1"/>
</dbReference>
<feature type="compositionally biased region" description="Polar residues" evidence="1">
    <location>
        <begin position="268"/>
        <end position="280"/>
    </location>
</feature>
<evidence type="ECO:0000313" key="3">
    <source>
        <dbReference type="EMBL" id="TFY74996.1"/>
    </source>
</evidence>
<dbReference type="InterPro" id="IPR051964">
    <property type="entry name" value="Chaperone_stress_response"/>
</dbReference>
<dbReference type="EMBL" id="SFCI01001765">
    <property type="protein sequence ID" value="TFY74996.1"/>
    <property type="molecule type" value="Genomic_DNA"/>
</dbReference>
<dbReference type="Pfam" id="PF21884">
    <property type="entry name" value="ZUO1-like_ZHD"/>
    <property type="match status" value="1"/>
</dbReference>
<feature type="non-terminal residue" evidence="3">
    <location>
        <position position="280"/>
    </location>
</feature>
<dbReference type="AlphaFoldDB" id="A0A4Y9ZJL7"/>
<organism evidence="3 4">
    <name type="scientific">Hericium alpestre</name>
    <dbReference type="NCBI Taxonomy" id="135208"/>
    <lineage>
        <taxon>Eukaryota</taxon>
        <taxon>Fungi</taxon>
        <taxon>Dikarya</taxon>
        <taxon>Basidiomycota</taxon>
        <taxon>Agaricomycotina</taxon>
        <taxon>Agaricomycetes</taxon>
        <taxon>Russulales</taxon>
        <taxon>Hericiaceae</taxon>
        <taxon>Hericium</taxon>
    </lineage>
</organism>
<comment type="caution">
    <text evidence="3">The sequence shown here is derived from an EMBL/GenBank/DDBJ whole genome shotgun (WGS) entry which is preliminary data.</text>
</comment>
<dbReference type="InterPro" id="IPR036869">
    <property type="entry name" value="J_dom_sf"/>
</dbReference>
<proteinExistence type="predicted"/>
<accession>A0A4Y9ZJL7</accession>
<gene>
    <name evidence="3" type="ORF">EWM64_g9015</name>
</gene>
<reference evidence="3 4" key="1">
    <citation type="submission" date="2019-02" db="EMBL/GenBank/DDBJ databases">
        <title>Genome sequencing of the rare red list fungi Hericium alpestre (H. flagellum).</title>
        <authorList>
            <person name="Buettner E."/>
            <person name="Kellner H."/>
        </authorList>
    </citation>
    <scope>NUCLEOTIDE SEQUENCE [LARGE SCALE GENOMIC DNA]</scope>
    <source>
        <strain evidence="3 4">DSM 108284</strain>
    </source>
</reference>
<dbReference type="InterPro" id="IPR054076">
    <property type="entry name" value="ZUO1-like_ZHD"/>
</dbReference>
<dbReference type="PANTHER" id="PTHR44029">
    <property type="entry name" value="DNAJ HOMOLOG SUBFAMILY C MEMBER 21"/>
    <property type="match status" value="1"/>
</dbReference>
<dbReference type="Gene3D" id="1.10.287.110">
    <property type="entry name" value="DnaJ domain"/>
    <property type="match status" value="1"/>
</dbReference>
<feature type="region of interest" description="Disordered" evidence="1">
    <location>
        <begin position="1"/>
        <end position="21"/>
    </location>
</feature>
<feature type="region of interest" description="Disordered" evidence="1">
    <location>
        <begin position="256"/>
        <end position="280"/>
    </location>
</feature>
<dbReference type="GO" id="GO:0005737">
    <property type="term" value="C:cytoplasm"/>
    <property type="evidence" value="ECO:0007669"/>
    <property type="project" value="TreeGrafter"/>
</dbReference>
<dbReference type="PANTHER" id="PTHR44029:SF1">
    <property type="entry name" value="DNAJ HOMOLOG SUBFAMILY C MEMBER 21"/>
    <property type="match status" value="1"/>
</dbReference>
<evidence type="ECO:0000256" key="1">
    <source>
        <dbReference type="SAM" id="MobiDB-lite"/>
    </source>
</evidence>
<dbReference type="CDD" id="cd06257">
    <property type="entry name" value="DnaJ"/>
    <property type="match status" value="1"/>
</dbReference>
<dbReference type="InterPro" id="IPR018253">
    <property type="entry name" value="DnaJ_domain_CS"/>
</dbReference>
<dbReference type="InterPro" id="IPR001623">
    <property type="entry name" value="DnaJ_domain"/>
</dbReference>
<feature type="compositionally biased region" description="Basic and acidic residues" evidence="1">
    <location>
        <begin position="1"/>
        <end position="10"/>
    </location>
</feature>
<dbReference type="PROSITE" id="PS00636">
    <property type="entry name" value="DNAJ_1"/>
    <property type="match status" value="1"/>
</dbReference>
<dbReference type="Pfam" id="PF00226">
    <property type="entry name" value="DnaJ"/>
    <property type="match status" value="1"/>
</dbReference>
<keyword evidence="4" id="KW-1185">Reference proteome</keyword>
<evidence type="ECO:0000313" key="4">
    <source>
        <dbReference type="Proteomes" id="UP000298061"/>
    </source>
</evidence>
<dbReference type="STRING" id="135208.A0A4Y9ZJL7"/>
<evidence type="ECO:0000259" key="2">
    <source>
        <dbReference type="PROSITE" id="PS50076"/>
    </source>
</evidence>
<dbReference type="PRINTS" id="PR00625">
    <property type="entry name" value="JDOMAIN"/>
</dbReference>